<reference evidence="2 3" key="1">
    <citation type="journal article" date="2018" name="Front. Plant Sci.">
        <title>Red Clover (Trifolium pratense) and Zigzag Clover (T. medium) - A Picture of Genomic Similarities and Differences.</title>
        <authorList>
            <person name="Dluhosova J."/>
            <person name="Istvanek J."/>
            <person name="Nedelnik J."/>
            <person name="Repkova J."/>
        </authorList>
    </citation>
    <scope>NUCLEOTIDE SEQUENCE [LARGE SCALE GENOMIC DNA]</scope>
    <source>
        <strain evidence="3">cv. 10/8</strain>
        <tissue evidence="2">Leaf</tissue>
    </source>
</reference>
<gene>
    <name evidence="2" type="ORF">A2U01_0012686</name>
</gene>
<dbReference type="Pfam" id="PF13966">
    <property type="entry name" value="zf-RVT"/>
    <property type="match status" value="1"/>
</dbReference>
<sequence length="365" mass="41916">QKASWVLKKGCFWFVGNGSDINIWEDRWIHPHVGSKIWTPKPENTSLHKVKDLINPQTLQWQEDTINQCFYPIEAAQICQIPLTNTMDEDIISWQGTKDGNYIVKYGYHAIMEWNSANSNNAQPSNHNENNDSWSNLWKLSNPPKQLHLIWRILHKAIPVKTNLMSKGIICDSLCPRRNQGPETIDHIFLHCEWARQVWFSSPLTITTTNSHTQSFSDWFNYMQRNTTQDCIQIITTITYSIWLARNNKIFQNKDTPVNIAIDCALKILRDYQHNITLTRHESTVSQPSIACNNKSWSPPPRSYLKLNVDAHLLDDGHWGLGLVLRREDGRCVGAATKLHKGSDSVGLAETMGLQEGLNFINSMQ</sequence>
<dbReference type="InterPro" id="IPR026960">
    <property type="entry name" value="RVT-Znf"/>
</dbReference>
<dbReference type="PANTHER" id="PTHR47074">
    <property type="entry name" value="BNAC02G40300D PROTEIN"/>
    <property type="match status" value="1"/>
</dbReference>
<dbReference type="InterPro" id="IPR052929">
    <property type="entry name" value="RNase_H-like_EbsB-rel"/>
</dbReference>
<comment type="caution">
    <text evidence="2">The sequence shown here is derived from an EMBL/GenBank/DDBJ whole genome shotgun (WGS) entry which is preliminary data.</text>
</comment>
<feature type="non-terminal residue" evidence="2">
    <location>
        <position position="1"/>
    </location>
</feature>
<evidence type="ECO:0000313" key="3">
    <source>
        <dbReference type="Proteomes" id="UP000265520"/>
    </source>
</evidence>
<name>A0A392MW34_9FABA</name>
<evidence type="ECO:0000259" key="1">
    <source>
        <dbReference type="Pfam" id="PF13966"/>
    </source>
</evidence>
<protein>
    <submittedName>
        <fullName evidence="2">Retrotransposon protein putative unclassified</fullName>
    </submittedName>
</protein>
<dbReference type="EMBL" id="LXQA010021111">
    <property type="protein sequence ID" value="MCH91756.1"/>
    <property type="molecule type" value="Genomic_DNA"/>
</dbReference>
<accession>A0A392MW34</accession>
<dbReference type="Proteomes" id="UP000265520">
    <property type="component" value="Unassembled WGS sequence"/>
</dbReference>
<dbReference type="AlphaFoldDB" id="A0A392MW34"/>
<proteinExistence type="predicted"/>
<organism evidence="2 3">
    <name type="scientific">Trifolium medium</name>
    <dbReference type="NCBI Taxonomy" id="97028"/>
    <lineage>
        <taxon>Eukaryota</taxon>
        <taxon>Viridiplantae</taxon>
        <taxon>Streptophyta</taxon>
        <taxon>Embryophyta</taxon>
        <taxon>Tracheophyta</taxon>
        <taxon>Spermatophyta</taxon>
        <taxon>Magnoliopsida</taxon>
        <taxon>eudicotyledons</taxon>
        <taxon>Gunneridae</taxon>
        <taxon>Pentapetalae</taxon>
        <taxon>rosids</taxon>
        <taxon>fabids</taxon>
        <taxon>Fabales</taxon>
        <taxon>Fabaceae</taxon>
        <taxon>Papilionoideae</taxon>
        <taxon>50 kb inversion clade</taxon>
        <taxon>NPAAA clade</taxon>
        <taxon>Hologalegina</taxon>
        <taxon>IRL clade</taxon>
        <taxon>Trifolieae</taxon>
        <taxon>Trifolium</taxon>
    </lineage>
</organism>
<dbReference type="PANTHER" id="PTHR47074:SF11">
    <property type="entry name" value="REVERSE TRANSCRIPTASE-LIKE PROTEIN"/>
    <property type="match status" value="1"/>
</dbReference>
<keyword evidence="3" id="KW-1185">Reference proteome</keyword>
<evidence type="ECO:0000313" key="2">
    <source>
        <dbReference type="EMBL" id="MCH91756.1"/>
    </source>
</evidence>
<feature type="domain" description="Reverse transcriptase zinc-binding" evidence="1">
    <location>
        <begin position="126"/>
        <end position="199"/>
    </location>
</feature>